<reference evidence="2" key="1">
    <citation type="submission" date="2011-08" db="EMBL/GenBank/DDBJ databases">
        <authorList>
            <person name="Rombauts S."/>
        </authorList>
    </citation>
    <scope>NUCLEOTIDE SEQUENCE</scope>
    <source>
        <strain evidence="2">London</strain>
    </source>
</reference>
<sequence length="43" mass="4950">MKKNNGKNSFHERLQLQGNIFQCSICQVNDSGSTFCQHFVMTK</sequence>
<dbReference type="EnsemblMetazoa" id="tetur28g01010.1">
    <property type="protein sequence ID" value="tetur28g01010.1"/>
    <property type="gene ID" value="tetur28g01010"/>
</dbReference>
<dbReference type="EMBL" id="CAEY01000737">
    <property type="status" value="NOT_ANNOTATED_CDS"/>
    <property type="molecule type" value="Genomic_DNA"/>
</dbReference>
<name>T1KZB3_TETUR</name>
<keyword evidence="2" id="KW-1185">Reference proteome</keyword>
<evidence type="ECO:0000313" key="2">
    <source>
        <dbReference type="Proteomes" id="UP000015104"/>
    </source>
</evidence>
<accession>T1KZB3</accession>
<dbReference type="Proteomes" id="UP000015104">
    <property type="component" value="Unassembled WGS sequence"/>
</dbReference>
<organism evidence="1 2">
    <name type="scientific">Tetranychus urticae</name>
    <name type="common">Two-spotted spider mite</name>
    <dbReference type="NCBI Taxonomy" id="32264"/>
    <lineage>
        <taxon>Eukaryota</taxon>
        <taxon>Metazoa</taxon>
        <taxon>Ecdysozoa</taxon>
        <taxon>Arthropoda</taxon>
        <taxon>Chelicerata</taxon>
        <taxon>Arachnida</taxon>
        <taxon>Acari</taxon>
        <taxon>Acariformes</taxon>
        <taxon>Trombidiformes</taxon>
        <taxon>Prostigmata</taxon>
        <taxon>Eleutherengona</taxon>
        <taxon>Raphignathae</taxon>
        <taxon>Tetranychoidea</taxon>
        <taxon>Tetranychidae</taxon>
        <taxon>Tetranychus</taxon>
    </lineage>
</organism>
<protein>
    <submittedName>
        <fullName evidence="1">Uncharacterized protein</fullName>
    </submittedName>
</protein>
<proteinExistence type="predicted"/>
<evidence type="ECO:0000313" key="1">
    <source>
        <dbReference type="EnsemblMetazoa" id="tetur28g01010.1"/>
    </source>
</evidence>
<dbReference type="AlphaFoldDB" id="T1KZB3"/>
<dbReference type="HOGENOM" id="CLU_3242790_0_0_1"/>
<reference evidence="1" key="2">
    <citation type="submission" date="2015-06" db="UniProtKB">
        <authorList>
            <consortium name="EnsemblMetazoa"/>
        </authorList>
    </citation>
    <scope>IDENTIFICATION</scope>
</reference>